<dbReference type="EMBL" id="KN123860">
    <property type="protein sequence ID" value="KFO23024.1"/>
    <property type="molecule type" value="Genomic_DNA"/>
</dbReference>
<evidence type="ECO:0000313" key="1">
    <source>
        <dbReference type="EMBL" id="KFO23024.1"/>
    </source>
</evidence>
<gene>
    <name evidence="1" type="ORF">H920_15597</name>
</gene>
<sequence length="124" mass="13608">MLNKDSGCCCYYYVYKASLETPCTRPLSCSIVALMALSDSQWQHAAFLKAKVYRSKCLRSPPLGPCSNDRQRASVSSAHTAPARSTELLIRALLFHMPLEGPSLAMATVLACLVWELEAPLRSA</sequence>
<proteinExistence type="predicted"/>
<evidence type="ECO:0000313" key="2">
    <source>
        <dbReference type="Proteomes" id="UP000028990"/>
    </source>
</evidence>
<name>A0A091CU53_FUKDA</name>
<accession>A0A091CU53</accession>
<dbReference type="AlphaFoldDB" id="A0A091CU53"/>
<reference evidence="1 2" key="1">
    <citation type="submission" date="2013-11" db="EMBL/GenBank/DDBJ databases">
        <title>The Damaraland mole rat (Fukomys damarensis) genome and evolution of African mole rats.</title>
        <authorList>
            <person name="Gladyshev V.N."/>
            <person name="Fang X."/>
        </authorList>
    </citation>
    <scope>NUCLEOTIDE SEQUENCE [LARGE SCALE GENOMIC DNA]</scope>
    <source>
        <tissue evidence="1">Liver</tissue>
    </source>
</reference>
<keyword evidence="2" id="KW-1185">Reference proteome</keyword>
<protein>
    <submittedName>
        <fullName evidence="1">Uncharacterized protein</fullName>
    </submittedName>
</protein>
<dbReference type="Proteomes" id="UP000028990">
    <property type="component" value="Unassembled WGS sequence"/>
</dbReference>
<organism evidence="1 2">
    <name type="scientific">Fukomys damarensis</name>
    <name type="common">Damaraland mole rat</name>
    <name type="synonym">Cryptomys damarensis</name>
    <dbReference type="NCBI Taxonomy" id="885580"/>
    <lineage>
        <taxon>Eukaryota</taxon>
        <taxon>Metazoa</taxon>
        <taxon>Chordata</taxon>
        <taxon>Craniata</taxon>
        <taxon>Vertebrata</taxon>
        <taxon>Euteleostomi</taxon>
        <taxon>Mammalia</taxon>
        <taxon>Eutheria</taxon>
        <taxon>Euarchontoglires</taxon>
        <taxon>Glires</taxon>
        <taxon>Rodentia</taxon>
        <taxon>Hystricomorpha</taxon>
        <taxon>Bathyergidae</taxon>
        <taxon>Fukomys</taxon>
    </lineage>
</organism>